<evidence type="ECO:0000256" key="3">
    <source>
        <dbReference type="ARBA" id="ARBA00022722"/>
    </source>
</evidence>
<feature type="domain" description="YqgF/RNase H-like" evidence="6">
    <location>
        <begin position="5"/>
        <end position="105"/>
    </location>
</feature>
<organism evidence="7 8">
    <name type="scientific">Microcystis aeruginosa PCC 9443</name>
    <dbReference type="NCBI Taxonomy" id="1160281"/>
    <lineage>
        <taxon>Bacteria</taxon>
        <taxon>Bacillati</taxon>
        <taxon>Cyanobacteriota</taxon>
        <taxon>Cyanophyceae</taxon>
        <taxon>Oscillatoriophycideae</taxon>
        <taxon>Chroococcales</taxon>
        <taxon>Microcystaceae</taxon>
        <taxon>Microcystis</taxon>
    </lineage>
</organism>
<accession>I4G6K6</accession>
<sequence>MMERVAALGLDIGKKRVGVAGCDGTGLIATGLTTIIRSSFVADIAQFEAIVKERNIKILVAGLPYTMAGELGFQAKQVQKYAQKLEIALDLPLEYIDERCTSLEAEEFLKAKKQFSSWDKGAIDREAAAIILQQWLDRRRRVNTVVLGDNGKGTGSQNLD</sequence>
<comment type="function">
    <text evidence="5">Could be a nuclease involved in processing of the 5'-end of pre-16S rRNA.</text>
</comment>
<keyword evidence="3 5" id="KW-0540">Nuclease</keyword>
<dbReference type="AlphaFoldDB" id="I4G6K6"/>
<dbReference type="InterPro" id="IPR037027">
    <property type="entry name" value="YqgF/RNaseH-like_dom_sf"/>
</dbReference>
<dbReference type="SUPFAM" id="SSF53098">
    <property type="entry name" value="Ribonuclease H-like"/>
    <property type="match status" value="1"/>
</dbReference>
<dbReference type="Proteomes" id="UP000003480">
    <property type="component" value="Unassembled WGS sequence"/>
</dbReference>
<dbReference type="GO" id="GO:0005829">
    <property type="term" value="C:cytosol"/>
    <property type="evidence" value="ECO:0007669"/>
    <property type="project" value="TreeGrafter"/>
</dbReference>
<dbReference type="GO" id="GO:0016788">
    <property type="term" value="F:hydrolase activity, acting on ester bonds"/>
    <property type="evidence" value="ECO:0007669"/>
    <property type="project" value="UniProtKB-UniRule"/>
</dbReference>
<reference evidence="7 8" key="1">
    <citation type="submission" date="2012-04" db="EMBL/GenBank/DDBJ databases">
        <authorList>
            <person name="Genoscope - CEA"/>
        </authorList>
    </citation>
    <scope>NUCLEOTIDE SEQUENCE [LARGE SCALE GENOMIC DNA]</scope>
    <source>
        <strain evidence="7 8">9443</strain>
    </source>
</reference>
<dbReference type="PANTHER" id="PTHR33317">
    <property type="entry name" value="POLYNUCLEOTIDYL TRANSFERASE, RIBONUCLEASE H-LIKE SUPERFAMILY PROTEIN"/>
    <property type="match status" value="1"/>
</dbReference>
<dbReference type="InterPro" id="IPR006641">
    <property type="entry name" value="YqgF/RNaseH-like_dom"/>
</dbReference>
<dbReference type="HOGENOM" id="CLU_098240_3_1_3"/>
<dbReference type="EMBL" id="CAIJ01000413">
    <property type="protein sequence ID" value="CCI03567.1"/>
    <property type="molecule type" value="Genomic_DNA"/>
</dbReference>
<evidence type="ECO:0000313" key="8">
    <source>
        <dbReference type="Proteomes" id="UP000003480"/>
    </source>
</evidence>
<dbReference type="HAMAP" id="MF_00651">
    <property type="entry name" value="Nuclease_YqgF"/>
    <property type="match status" value="1"/>
</dbReference>
<dbReference type="PANTHER" id="PTHR33317:SF4">
    <property type="entry name" value="POLYNUCLEOTIDYL TRANSFERASE, RIBONUCLEASE H-LIKE SUPERFAMILY PROTEIN"/>
    <property type="match status" value="1"/>
</dbReference>
<evidence type="ECO:0000313" key="7">
    <source>
        <dbReference type="EMBL" id="CCI03567.1"/>
    </source>
</evidence>
<protein>
    <recommendedName>
        <fullName evidence="5">Putative pre-16S rRNA nuclease</fullName>
        <ecNumber evidence="5">3.1.-.-</ecNumber>
    </recommendedName>
</protein>
<dbReference type="EC" id="3.1.-.-" evidence="5"/>
<evidence type="ECO:0000256" key="1">
    <source>
        <dbReference type="ARBA" id="ARBA00022490"/>
    </source>
</evidence>
<dbReference type="Pfam" id="PF03652">
    <property type="entry name" value="RuvX"/>
    <property type="match status" value="1"/>
</dbReference>
<evidence type="ECO:0000256" key="2">
    <source>
        <dbReference type="ARBA" id="ARBA00022517"/>
    </source>
</evidence>
<dbReference type="InterPro" id="IPR012337">
    <property type="entry name" value="RNaseH-like_sf"/>
</dbReference>
<dbReference type="CDD" id="cd16964">
    <property type="entry name" value="YqgF"/>
    <property type="match status" value="1"/>
</dbReference>
<gene>
    <name evidence="7" type="ORF">MICAC_4700010</name>
</gene>
<comment type="subcellular location">
    <subcellularLocation>
        <location evidence="5">Cytoplasm</location>
    </subcellularLocation>
</comment>
<evidence type="ECO:0000256" key="5">
    <source>
        <dbReference type="HAMAP-Rule" id="MF_00651"/>
    </source>
</evidence>
<dbReference type="GO" id="GO:0000967">
    <property type="term" value="P:rRNA 5'-end processing"/>
    <property type="evidence" value="ECO:0007669"/>
    <property type="project" value="UniProtKB-UniRule"/>
</dbReference>
<dbReference type="GO" id="GO:0004518">
    <property type="term" value="F:nuclease activity"/>
    <property type="evidence" value="ECO:0007669"/>
    <property type="project" value="UniProtKB-KW"/>
</dbReference>
<proteinExistence type="inferred from homology"/>
<name>I4G6K6_MICAE</name>
<keyword evidence="4 5" id="KW-0378">Hydrolase</keyword>
<dbReference type="NCBIfam" id="TIGR00250">
    <property type="entry name" value="RNAse_H_YqgF"/>
    <property type="match status" value="1"/>
</dbReference>
<dbReference type="InterPro" id="IPR005227">
    <property type="entry name" value="YqgF"/>
</dbReference>
<keyword evidence="2 5" id="KW-0690">Ribosome biogenesis</keyword>
<comment type="caution">
    <text evidence="7">The sequence shown here is derived from an EMBL/GenBank/DDBJ whole genome shotgun (WGS) entry which is preliminary data.</text>
</comment>
<evidence type="ECO:0000259" key="6">
    <source>
        <dbReference type="SMART" id="SM00732"/>
    </source>
</evidence>
<keyword evidence="1 5" id="KW-0963">Cytoplasm</keyword>
<dbReference type="SMART" id="SM00732">
    <property type="entry name" value="YqgFc"/>
    <property type="match status" value="1"/>
</dbReference>
<evidence type="ECO:0000256" key="4">
    <source>
        <dbReference type="ARBA" id="ARBA00022801"/>
    </source>
</evidence>
<dbReference type="Gene3D" id="3.30.420.140">
    <property type="entry name" value="YqgF/RNase H-like domain"/>
    <property type="match status" value="1"/>
</dbReference>
<comment type="similarity">
    <text evidence="5">Belongs to the YqgF HJR family.</text>
</comment>